<keyword evidence="2" id="KW-0472">Membrane</keyword>
<dbReference type="PANTHER" id="PTHR45138">
    <property type="entry name" value="REGULATORY COMPONENTS OF SENSORY TRANSDUCTION SYSTEM"/>
    <property type="match status" value="1"/>
</dbReference>
<dbReference type="SMART" id="SM00267">
    <property type="entry name" value="GGDEF"/>
    <property type="match status" value="1"/>
</dbReference>
<dbReference type="InterPro" id="IPR029787">
    <property type="entry name" value="Nucleotide_cyclase"/>
</dbReference>
<keyword evidence="2" id="KW-0812">Transmembrane</keyword>
<dbReference type="GO" id="GO:0052621">
    <property type="term" value="F:diguanylate cyclase activity"/>
    <property type="evidence" value="ECO:0007669"/>
    <property type="project" value="UniProtKB-EC"/>
</dbReference>
<dbReference type="InterPro" id="IPR043128">
    <property type="entry name" value="Rev_trsase/Diguanyl_cyclase"/>
</dbReference>
<evidence type="ECO:0000313" key="4">
    <source>
        <dbReference type="EMBL" id="SDK54849.1"/>
    </source>
</evidence>
<dbReference type="GO" id="GO:1902201">
    <property type="term" value="P:negative regulation of bacterial-type flagellum-dependent cell motility"/>
    <property type="evidence" value="ECO:0007669"/>
    <property type="project" value="TreeGrafter"/>
</dbReference>
<gene>
    <name evidence="4" type="ORF">SAMN04487935_3644</name>
</gene>
<dbReference type="SUPFAM" id="SSF55073">
    <property type="entry name" value="Nucleotide cyclase"/>
    <property type="match status" value="1"/>
</dbReference>
<evidence type="ECO:0000313" key="5">
    <source>
        <dbReference type="Proteomes" id="UP000199580"/>
    </source>
</evidence>
<dbReference type="PANTHER" id="PTHR45138:SF6">
    <property type="entry name" value="DIGUANYLATE CYCLASE DGCN"/>
    <property type="match status" value="1"/>
</dbReference>
<dbReference type="InterPro" id="IPR050469">
    <property type="entry name" value="Diguanylate_Cyclase"/>
</dbReference>
<organism evidence="4 5">
    <name type="scientific">Flavobacterium noncentrifugens</name>
    <dbReference type="NCBI Taxonomy" id="1128970"/>
    <lineage>
        <taxon>Bacteria</taxon>
        <taxon>Pseudomonadati</taxon>
        <taxon>Bacteroidota</taxon>
        <taxon>Flavobacteriia</taxon>
        <taxon>Flavobacteriales</taxon>
        <taxon>Flavobacteriaceae</taxon>
        <taxon>Flavobacterium</taxon>
    </lineage>
</organism>
<dbReference type="RefSeq" id="WP_139171802.1">
    <property type="nucleotide sequence ID" value="NZ_BKAI01000010.1"/>
</dbReference>
<protein>
    <recommendedName>
        <fullName evidence="1">diguanylate cyclase</fullName>
        <ecNumber evidence="1">2.7.7.65</ecNumber>
    </recommendedName>
</protein>
<dbReference type="AlphaFoldDB" id="A0A1G9CTA5"/>
<feature type="domain" description="GGDEF" evidence="3">
    <location>
        <begin position="121"/>
        <end position="256"/>
    </location>
</feature>
<proteinExistence type="predicted"/>
<dbReference type="InterPro" id="IPR000160">
    <property type="entry name" value="GGDEF_dom"/>
</dbReference>
<dbReference type="EC" id="2.7.7.65" evidence="1"/>
<dbReference type="EMBL" id="FNEZ01000007">
    <property type="protein sequence ID" value="SDK54849.1"/>
    <property type="molecule type" value="Genomic_DNA"/>
</dbReference>
<keyword evidence="5" id="KW-1185">Reference proteome</keyword>
<evidence type="ECO:0000256" key="2">
    <source>
        <dbReference type="SAM" id="Phobius"/>
    </source>
</evidence>
<feature type="transmembrane region" description="Helical" evidence="2">
    <location>
        <begin position="60"/>
        <end position="80"/>
    </location>
</feature>
<evidence type="ECO:0000259" key="3">
    <source>
        <dbReference type="PROSITE" id="PS50887"/>
    </source>
</evidence>
<dbReference type="STRING" id="1128970.SAMN04487935_3644"/>
<keyword evidence="2" id="KW-1133">Transmembrane helix</keyword>
<accession>A0A1G9CTA5</accession>
<dbReference type="NCBIfam" id="TIGR00254">
    <property type="entry name" value="GGDEF"/>
    <property type="match status" value="1"/>
</dbReference>
<dbReference type="Proteomes" id="UP000199580">
    <property type="component" value="Unassembled WGS sequence"/>
</dbReference>
<reference evidence="4 5" key="1">
    <citation type="submission" date="2016-10" db="EMBL/GenBank/DDBJ databases">
        <authorList>
            <person name="de Groot N.N."/>
        </authorList>
    </citation>
    <scope>NUCLEOTIDE SEQUENCE [LARGE SCALE GENOMIC DNA]</scope>
    <source>
        <strain evidence="4 5">CGMCC 1.10076</strain>
    </source>
</reference>
<dbReference type="GO" id="GO:0005886">
    <property type="term" value="C:plasma membrane"/>
    <property type="evidence" value="ECO:0007669"/>
    <property type="project" value="TreeGrafter"/>
</dbReference>
<dbReference type="PROSITE" id="PS50887">
    <property type="entry name" value="GGDEF"/>
    <property type="match status" value="1"/>
</dbReference>
<evidence type="ECO:0000256" key="1">
    <source>
        <dbReference type="ARBA" id="ARBA00012528"/>
    </source>
</evidence>
<dbReference type="GO" id="GO:0043709">
    <property type="term" value="P:cell adhesion involved in single-species biofilm formation"/>
    <property type="evidence" value="ECO:0007669"/>
    <property type="project" value="TreeGrafter"/>
</dbReference>
<dbReference type="OrthoDB" id="1355702at2"/>
<name>A0A1G9CTA5_9FLAO</name>
<dbReference type="Gene3D" id="3.30.70.270">
    <property type="match status" value="1"/>
</dbReference>
<dbReference type="CDD" id="cd01949">
    <property type="entry name" value="GGDEF"/>
    <property type="match status" value="1"/>
</dbReference>
<dbReference type="Pfam" id="PF00990">
    <property type="entry name" value="GGDEF"/>
    <property type="match status" value="1"/>
</dbReference>
<feature type="transmembrane region" description="Helical" evidence="2">
    <location>
        <begin position="20"/>
        <end position="40"/>
    </location>
</feature>
<sequence length="256" mass="29912">MTAIKESFKKFKQDFLPKVYYDILKWLFGIIVIFILYKLFNKNLKIEEFLDKAVSLKFYMLIIIILVLAGAIVGVLKIWYNKKIKELKRITYTDEKTGLKSHKLLEEYLGEKMKEAKKIRKPLSIILIDIDDFKNFNERYTPTIGDKVISEVGKLLLDDVRITDQTFRRYETGDEFVVISSDTNISQAKIPADRKREFIANHNFIVDNVAYKITVCCGIAQYKEDDTIQTLLDRANYAMRNIAKKKEKKNSTEHAS</sequence>